<dbReference type="STRING" id="675864.SAMN04489747_0556"/>
<keyword evidence="4" id="KW-1185">Reference proteome</keyword>
<name>A0A1G6TA67_9ACTN</name>
<reference evidence="3 4" key="1">
    <citation type="submission" date="2016-10" db="EMBL/GenBank/DDBJ databases">
        <authorList>
            <person name="de Groot N.N."/>
        </authorList>
    </citation>
    <scope>NUCLEOTIDE SEQUENCE [LARGE SCALE GENOMIC DNA]</scope>
    <source>
        <strain evidence="3 4">MON 2.2</strain>
    </source>
</reference>
<dbReference type="InterPro" id="IPR057746">
    <property type="entry name" value="CpnT-like_N"/>
</dbReference>
<keyword evidence="1" id="KW-0472">Membrane</keyword>
<organism evidence="3 4">
    <name type="scientific">Auraticoccus monumenti</name>
    <dbReference type="NCBI Taxonomy" id="675864"/>
    <lineage>
        <taxon>Bacteria</taxon>
        <taxon>Bacillati</taxon>
        <taxon>Actinomycetota</taxon>
        <taxon>Actinomycetes</taxon>
        <taxon>Propionibacteriales</taxon>
        <taxon>Propionibacteriaceae</taxon>
        <taxon>Auraticoccus</taxon>
    </lineage>
</organism>
<evidence type="ECO:0000259" key="2">
    <source>
        <dbReference type="Pfam" id="PF25547"/>
    </source>
</evidence>
<evidence type="ECO:0000313" key="3">
    <source>
        <dbReference type="EMBL" id="SDD25377.1"/>
    </source>
</evidence>
<keyword evidence="1" id="KW-0812">Transmembrane</keyword>
<proteinExistence type="predicted"/>
<dbReference type="RefSeq" id="WP_090590415.1">
    <property type="nucleotide sequence ID" value="NZ_LT629688.1"/>
</dbReference>
<gene>
    <name evidence="3" type="ORF">SAMN04489747_0556</name>
</gene>
<dbReference type="Pfam" id="PF25547">
    <property type="entry name" value="WXG100_2"/>
    <property type="match status" value="1"/>
</dbReference>
<feature type="domain" description="Outer membrane channel protein CpnT-like N-terminal" evidence="2">
    <location>
        <begin position="15"/>
        <end position="143"/>
    </location>
</feature>
<feature type="transmembrane region" description="Helical" evidence="1">
    <location>
        <begin position="113"/>
        <end position="137"/>
    </location>
</feature>
<evidence type="ECO:0000313" key="4">
    <source>
        <dbReference type="Proteomes" id="UP000198546"/>
    </source>
</evidence>
<dbReference type="AlphaFoldDB" id="A0A1G6TA67"/>
<evidence type="ECO:0000256" key="1">
    <source>
        <dbReference type="SAM" id="Phobius"/>
    </source>
</evidence>
<protein>
    <recommendedName>
        <fullName evidence="2">Outer membrane channel protein CpnT-like N-terminal domain-containing protein</fullName>
    </recommendedName>
</protein>
<accession>A0A1G6TA67</accession>
<dbReference type="OrthoDB" id="3728804at2"/>
<dbReference type="EMBL" id="LT629688">
    <property type="protein sequence ID" value="SDD25377.1"/>
    <property type="molecule type" value="Genomic_DNA"/>
</dbReference>
<sequence length="159" mass="16395">MAMMLPGWLEEALQFAGYSWPSTNEDTLRAWASEWSSLSTRALAHADEVDHAVAFVSSTNEGEGVESFTAYMRGDSNLAALRDFGIATGMLGQACSAGARIVVTVKLAVIGQLATLAVAIAGAVASGGLASAAVLIAREVARRLVDAAIGLAVAEILDV</sequence>
<keyword evidence="1" id="KW-1133">Transmembrane helix</keyword>
<dbReference type="Proteomes" id="UP000198546">
    <property type="component" value="Chromosome i"/>
</dbReference>